<gene>
    <name evidence="3" type="ORF">GKE01_24695</name>
</gene>
<dbReference type="SUPFAM" id="SSF53756">
    <property type="entry name" value="UDP-Glycosyltransferase/glycogen phosphorylase"/>
    <property type="match status" value="1"/>
</dbReference>
<organism evidence="3">
    <name type="scientific">Parabacteroides goldsteinii</name>
    <dbReference type="NCBI Taxonomy" id="328812"/>
    <lineage>
        <taxon>Bacteria</taxon>
        <taxon>Pseudomonadati</taxon>
        <taxon>Bacteroidota</taxon>
        <taxon>Bacteroidia</taxon>
        <taxon>Bacteroidales</taxon>
        <taxon>Tannerellaceae</taxon>
        <taxon>Parabacteroides</taxon>
    </lineage>
</organism>
<dbReference type="PANTHER" id="PTHR12526:SF630">
    <property type="entry name" value="GLYCOSYLTRANSFERASE"/>
    <property type="match status" value="1"/>
</dbReference>
<dbReference type="AlphaFoldDB" id="A0A6G1ZLF1"/>
<proteinExistence type="predicted"/>
<dbReference type="RefSeq" id="WP_154278450.1">
    <property type="nucleotide sequence ID" value="NZ_JBKVAD010000010.1"/>
</dbReference>
<keyword evidence="3" id="KW-0808">Transferase</keyword>
<evidence type="ECO:0000259" key="1">
    <source>
        <dbReference type="Pfam" id="PF00534"/>
    </source>
</evidence>
<feature type="domain" description="Glycosyl transferase family 1" evidence="1">
    <location>
        <begin position="177"/>
        <end position="332"/>
    </location>
</feature>
<dbReference type="InterPro" id="IPR001296">
    <property type="entry name" value="Glyco_trans_1"/>
</dbReference>
<evidence type="ECO:0000259" key="2">
    <source>
        <dbReference type="Pfam" id="PF13439"/>
    </source>
</evidence>
<dbReference type="GO" id="GO:0016757">
    <property type="term" value="F:glycosyltransferase activity"/>
    <property type="evidence" value="ECO:0007669"/>
    <property type="project" value="InterPro"/>
</dbReference>
<name>A0A6G1ZLF1_9BACT</name>
<feature type="domain" description="Glycosyltransferase subfamily 4-like N-terminal" evidence="2">
    <location>
        <begin position="14"/>
        <end position="169"/>
    </location>
</feature>
<protein>
    <submittedName>
        <fullName evidence="3">Glycosyltransferase</fullName>
    </submittedName>
</protein>
<evidence type="ECO:0000313" key="3">
    <source>
        <dbReference type="EMBL" id="MRY14632.1"/>
    </source>
</evidence>
<dbReference type="Pfam" id="PF00534">
    <property type="entry name" value="Glycos_transf_1"/>
    <property type="match status" value="1"/>
</dbReference>
<accession>A0A6G1ZLF1</accession>
<dbReference type="PANTHER" id="PTHR12526">
    <property type="entry name" value="GLYCOSYLTRANSFERASE"/>
    <property type="match status" value="1"/>
</dbReference>
<comment type="caution">
    <text evidence="3">The sequence shown here is derived from an EMBL/GenBank/DDBJ whole genome shotgun (WGS) entry which is preliminary data.</text>
</comment>
<reference evidence="3" key="1">
    <citation type="journal article" date="2019" name="Nat. Med.">
        <title>A library of human gut bacterial isolates paired with longitudinal multiomics data enables mechanistic microbiome research.</title>
        <authorList>
            <person name="Poyet M."/>
            <person name="Groussin M."/>
            <person name="Gibbons S.M."/>
            <person name="Avila-Pacheco J."/>
            <person name="Jiang X."/>
            <person name="Kearney S.M."/>
            <person name="Perrotta A.R."/>
            <person name="Berdy B."/>
            <person name="Zhao S."/>
            <person name="Lieberman T.D."/>
            <person name="Swanson P.K."/>
            <person name="Smith M."/>
            <person name="Roesemann S."/>
            <person name="Alexander J.E."/>
            <person name="Rich S.A."/>
            <person name="Livny J."/>
            <person name="Vlamakis H."/>
            <person name="Clish C."/>
            <person name="Bullock K."/>
            <person name="Deik A."/>
            <person name="Scott J."/>
            <person name="Pierce K.A."/>
            <person name="Xavier R.J."/>
            <person name="Alm E.J."/>
        </authorList>
    </citation>
    <scope>NUCLEOTIDE SEQUENCE</scope>
    <source>
        <strain evidence="3">BIOML-A4</strain>
    </source>
</reference>
<dbReference type="EMBL" id="WKLP01000058">
    <property type="protein sequence ID" value="MRY14632.1"/>
    <property type="molecule type" value="Genomic_DNA"/>
</dbReference>
<dbReference type="Pfam" id="PF13439">
    <property type="entry name" value="Glyco_transf_4"/>
    <property type="match status" value="1"/>
</dbReference>
<sequence>MKILHVIPQLWKGNGAAKVLLNLISNQIKTCSSIDVICLVDVKPSLDKEIKSLGCGLKYLGSCRYNPYLIFKLMKEISKYDIVHVHLFPAFYWVSIAHFLARSSAKLVLTEHSTKNNRQKLYFLKYIELFIYRRYDKIVAISNAVKEQLMKQRILEKKIEVIYNGINIQNIESANPIDRNELNIPTDAFLITQVARFYSQKDQATLIRSLKYLPDHFFVLFIGDGVLLQKHIELAKSIGVLDRIRFLGIRNDVFSILKVSNIVVMSSNFEGFGLTALEGMAAEKPVIASNVPGLSEVVEDAGLLFPLHDEKELASLIIKLYEDSDYYQIIAKSCKDRSLSFDEKIMGSRYLTVYKKLVYND</sequence>
<dbReference type="Gene3D" id="3.40.50.2000">
    <property type="entry name" value="Glycogen Phosphorylase B"/>
    <property type="match status" value="2"/>
</dbReference>
<dbReference type="InterPro" id="IPR028098">
    <property type="entry name" value="Glyco_trans_4-like_N"/>
</dbReference>